<dbReference type="EC" id="2.6.1.52" evidence="5"/>
<evidence type="ECO:0000256" key="9">
    <source>
        <dbReference type="ARBA" id="ARBA00022679"/>
    </source>
</evidence>
<evidence type="ECO:0000256" key="5">
    <source>
        <dbReference type="ARBA" id="ARBA00013030"/>
    </source>
</evidence>
<dbReference type="NCBIfam" id="TIGR01366">
    <property type="entry name" value="serC_3"/>
    <property type="match status" value="1"/>
</dbReference>
<sequence>MPPNRVSFILPHDHSVNTAAMPAMICKDRIMAQSRIPRDLLPSDPRFGCGPSRIRREVLASLSEPGSVMGTSHRQPPVRHVVAAIREELTELYNLPAGYEVALGNGGATLFWDMATASLVEKRAATGVYGEFTRKFSSALQRAPFLADPAVFRAEPGELALPKAVSGVDTYAWAHNETSTGVVAPVRRPGDIDDDSLILVDATSAAGGVAADMSTVDAYYFSPQKNLSSDGGLWLAFLSPAAIERSNRVTSSARWVPQMLDMSLAVTNSRADQTLNTPALATLVMLEAQCRWLLDQGGMAWAALRTASTSGILYRWAEDNPLTTPFVTDPALRSPVVVTIDIDKSVDAVQLCSRARDNGILDIEPYRKLGRNQIRVATFSSIEPSDVEALTACLDWLLDNRD</sequence>
<evidence type="ECO:0000259" key="16">
    <source>
        <dbReference type="Pfam" id="PF00266"/>
    </source>
</evidence>
<dbReference type="AlphaFoldDB" id="F9NWE1"/>
<dbReference type="InterPro" id="IPR000192">
    <property type="entry name" value="Aminotrans_V_dom"/>
</dbReference>
<dbReference type="InterPro" id="IPR022278">
    <property type="entry name" value="Pser_aminoTfrase"/>
</dbReference>
<dbReference type="GO" id="GO:0004648">
    <property type="term" value="F:O-phospho-L-serine:2-oxoglutarate aminotransferase activity"/>
    <property type="evidence" value="ECO:0007669"/>
    <property type="project" value="UniProtKB-EC"/>
</dbReference>
<protein>
    <recommendedName>
        <fullName evidence="5">phosphoserine transaminase</fullName>
        <ecNumber evidence="5">2.6.1.52</ecNumber>
    </recommendedName>
    <alternativeName>
        <fullName evidence="13">Phosphohydroxythreonine aminotransferase</fullName>
    </alternativeName>
</protein>
<dbReference type="Gene3D" id="3.90.1150.10">
    <property type="entry name" value="Aspartate Aminotransferase, domain 1"/>
    <property type="match status" value="1"/>
</dbReference>
<keyword evidence="10" id="KW-0663">Pyridoxal phosphate</keyword>
<dbReference type="SUPFAM" id="SSF53383">
    <property type="entry name" value="PLP-dependent transferases"/>
    <property type="match status" value="1"/>
</dbReference>
<comment type="caution">
    <text evidence="17">The sequence shown here is derived from an EMBL/GenBank/DDBJ whole genome shotgun (WGS) entry which is preliminary data.</text>
</comment>
<dbReference type="InterPro" id="IPR015421">
    <property type="entry name" value="PyrdxlP-dep_Trfase_major"/>
</dbReference>
<comment type="function">
    <text evidence="2">Catalyzes the reversible conversion of 3-phosphohydroxypyruvate to phosphoserine and of 3-hydroxy-2-oxo-4-phosphonooxybutanoate to phosphohydroxythreonine.</text>
</comment>
<keyword evidence="6" id="KW-0963">Cytoplasm</keyword>
<reference evidence="17 18" key="1">
    <citation type="submission" date="2011-07" db="EMBL/GenBank/DDBJ databases">
        <title>Genome Sequence of Propionibacterium acnes SK182B-JCVI.</title>
        <authorList>
            <person name="Durkin A.S."/>
            <person name="Madupu R."/>
            <person name="Hostetler J."/>
            <person name="Radune D."/>
            <person name="Torralba M."/>
            <person name="Methe B."/>
            <person name="Sutton G."/>
            <person name="Strausberg R.L."/>
            <person name="Nelson K.E."/>
        </authorList>
    </citation>
    <scope>NUCLEOTIDE SEQUENCE [LARGE SCALE GENOMIC DNA]</scope>
    <source>
        <strain evidence="17 18">SK182B-JCVI</strain>
    </source>
</reference>
<keyword evidence="9" id="KW-0808">Transferase</keyword>
<feature type="domain" description="Aminotransferase class V" evidence="16">
    <location>
        <begin position="172"/>
        <end position="348"/>
    </location>
</feature>
<evidence type="ECO:0000256" key="6">
    <source>
        <dbReference type="ARBA" id="ARBA00022490"/>
    </source>
</evidence>
<dbReference type="InterPro" id="IPR006272">
    <property type="entry name" value="Pser_aminoTfrase_mycobac"/>
</dbReference>
<dbReference type="eggNOG" id="COG1932">
    <property type="taxonomic scope" value="Bacteria"/>
</dbReference>
<evidence type="ECO:0000256" key="11">
    <source>
        <dbReference type="ARBA" id="ARBA00023096"/>
    </source>
</evidence>
<evidence type="ECO:0000256" key="10">
    <source>
        <dbReference type="ARBA" id="ARBA00022898"/>
    </source>
</evidence>
<dbReference type="Gene3D" id="3.40.640.10">
    <property type="entry name" value="Type I PLP-dependent aspartate aminotransferase-like (Major domain)"/>
    <property type="match status" value="1"/>
</dbReference>
<dbReference type="PANTHER" id="PTHR21152:SF40">
    <property type="entry name" value="ALANINE--GLYOXYLATE AMINOTRANSFERASE"/>
    <property type="match status" value="1"/>
</dbReference>
<dbReference type="PANTHER" id="PTHR21152">
    <property type="entry name" value="AMINOTRANSFERASE CLASS V"/>
    <property type="match status" value="1"/>
</dbReference>
<comment type="pathway">
    <text evidence="3">Amino-acid biosynthesis; L-serine biosynthesis; L-serine from 3-phospho-D-glycerate: step 2/3.</text>
</comment>
<evidence type="ECO:0000313" key="18">
    <source>
        <dbReference type="Proteomes" id="UP000007832"/>
    </source>
</evidence>
<evidence type="ECO:0000256" key="8">
    <source>
        <dbReference type="ARBA" id="ARBA00022605"/>
    </source>
</evidence>
<proteinExistence type="inferred from homology"/>
<dbReference type="Pfam" id="PF00266">
    <property type="entry name" value="Aminotran_5"/>
    <property type="match status" value="1"/>
</dbReference>
<evidence type="ECO:0000256" key="12">
    <source>
        <dbReference type="ARBA" id="ARBA00023299"/>
    </source>
</evidence>
<dbReference type="UniPathway" id="UPA00135">
    <property type="reaction ID" value="UER00197"/>
</dbReference>
<evidence type="ECO:0000256" key="1">
    <source>
        <dbReference type="ARBA" id="ARBA00001933"/>
    </source>
</evidence>
<dbReference type="InterPro" id="IPR015424">
    <property type="entry name" value="PyrdxlP-dep_Trfase"/>
</dbReference>
<dbReference type="InterPro" id="IPR015422">
    <property type="entry name" value="PyrdxlP-dep_Trfase_small"/>
</dbReference>
<dbReference type="GO" id="GO:0006564">
    <property type="term" value="P:L-serine biosynthetic process"/>
    <property type="evidence" value="ECO:0007669"/>
    <property type="project" value="UniProtKB-KW"/>
</dbReference>
<dbReference type="GO" id="GO:0019265">
    <property type="term" value="P:glycine biosynthetic process, by transamination of glyoxylate"/>
    <property type="evidence" value="ECO:0007669"/>
    <property type="project" value="TreeGrafter"/>
</dbReference>
<name>F9NWE1_9ACTN</name>
<comment type="similarity">
    <text evidence="4">Belongs to the class-V pyridoxal-phosphate-dependent aminotransferase family. SerC subfamily.</text>
</comment>
<evidence type="ECO:0000256" key="4">
    <source>
        <dbReference type="ARBA" id="ARBA00006904"/>
    </source>
</evidence>
<keyword evidence="11" id="KW-0664">Pyridoxine biosynthesis</keyword>
<keyword evidence="12" id="KW-0718">Serine biosynthesis</keyword>
<evidence type="ECO:0000313" key="17">
    <source>
        <dbReference type="EMBL" id="EGR96851.1"/>
    </source>
</evidence>
<comment type="catalytic activity">
    <reaction evidence="14">
        <text>4-(phosphooxy)-L-threonine + 2-oxoglutarate = (R)-3-hydroxy-2-oxo-4-phosphooxybutanoate + L-glutamate</text>
        <dbReference type="Rhea" id="RHEA:16573"/>
        <dbReference type="ChEBI" id="CHEBI:16810"/>
        <dbReference type="ChEBI" id="CHEBI:29985"/>
        <dbReference type="ChEBI" id="CHEBI:58452"/>
        <dbReference type="ChEBI" id="CHEBI:58538"/>
        <dbReference type="EC" id="2.6.1.52"/>
    </reaction>
</comment>
<comment type="cofactor">
    <cofactor evidence="1">
        <name>pyridoxal 5'-phosphate</name>
        <dbReference type="ChEBI" id="CHEBI:597326"/>
    </cofactor>
</comment>
<dbReference type="GO" id="GO:0008453">
    <property type="term" value="F:alanine-glyoxylate transaminase activity"/>
    <property type="evidence" value="ECO:0007669"/>
    <property type="project" value="TreeGrafter"/>
</dbReference>
<dbReference type="Proteomes" id="UP000007832">
    <property type="component" value="Unassembled WGS sequence"/>
</dbReference>
<gene>
    <name evidence="17" type="ORF">HMPREF1162_1875</name>
</gene>
<dbReference type="GO" id="GO:0008615">
    <property type="term" value="P:pyridoxine biosynthetic process"/>
    <property type="evidence" value="ECO:0007669"/>
    <property type="project" value="UniProtKB-KW"/>
</dbReference>
<evidence type="ECO:0000256" key="15">
    <source>
        <dbReference type="ARBA" id="ARBA00049007"/>
    </source>
</evidence>
<evidence type="ECO:0000256" key="3">
    <source>
        <dbReference type="ARBA" id="ARBA00005099"/>
    </source>
</evidence>
<evidence type="ECO:0000256" key="7">
    <source>
        <dbReference type="ARBA" id="ARBA00022576"/>
    </source>
</evidence>
<comment type="catalytic activity">
    <reaction evidence="15">
        <text>O-phospho-L-serine + 2-oxoglutarate = 3-phosphooxypyruvate + L-glutamate</text>
        <dbReference type="Rhea" id="RHEA:14329"/>
        <dbReference type="ChEBI" id="CHEBI:16810"/>
        <dbReference type="ChEBI" id="CHEBI:18110"/>
        <dbReference type="ChEBI" id="CHEBI:29985"/>
        <dbReference type="ChEBI" id="CHEBI:57524"/>
        <dbReference type="EC" id="2.6.1.52"/>
    </reaction>
</comment>
<evidence type="ECO:0000256" key="2">
    <source>
        <dbReference type="ARBA" id="ARBA00003483"/>
    </source>
</evidence>
<dbReference type="GO" id="GO:0004760">
    <property type="term" value="F:L-serine-pyruvate transaminase activity"/>
    <property type="evidence" value="ECO:0007669"/>
    <property type="project" value="TreeGrafter"/>
</dbReference>
<dbReference type="PATRIC" id="fig|1051006.4.peg.1497"/>
<evidence type="ECO:0000256" key="13">
    <source>
        <dbReference type="ARBA" id="ARBA00031421"/>
    </source>
</evidence>
<keyword evidence="7" id="KW-0032">Aminotransferase</keyword>
<dbReference type="STRING" id="1574624.GCA_001642025_02020"/>
<accession>F9NWE1</accession>
<evidence type="ECO:0000256" key="14">
    <source>
        <dbReference type="ARBA" id="ARBA00047630"/>
    </source>
</evidence>
<organism evidence="17 18">
    <name type="scientific">[Propionibacterium] namnetense SK182B-JCVI</name>
    <dbReference type="NCBI Taxonomy" id="1051006"/>
    <lineage>
        <taxon>Bacteria</taxon>
        <taxon>Bacillati</taxon>
        <taxon>Actinomycetota</taxon>
        <taxon>Actinomycetes</taxon>
        <taxon>Propionibacteriales</taxon>
        <taxon>Propionibacteriaceae</taxon>
        <taxon>Cutibacterium</taxon>
    </lineage>
</organism>
<keyword evidence="8" id="KW-0028">Amino-acid biosynthesis</keyword>
<dbReference type="PIRSF" id="PIRSF000525">
    <property type="entry name" value="SerC"/>
    <property type="match status" value="1"/>
</dbReference>
<dbReference type="EMBL" id="AFUN01000034">
    <property type="protein sequence ID" value="EGR96851.1"/>
    <property type="molecule type" value="Genomic_DNA"/>
</dbReference>